<dbReference type="PANTHER" id="PTHR43591:SF10">
    <property type="entry name" value="ABC TRANSMEMBRANE TYPE-1 DOMAIN-CONTAINING PROTEIN-RELATED"/>
    <property type="match status" value="1"/>
</dbReference>
<dbReference type="PANTHER" id="PTHR43591">
    <property type="entry name" value="METHYLTRANSFERASE"/>
    <property type="match status" value="1"/>
</dbReference>
<dbReference type="EMBL" id="JAGHQL010000103">
    <property type="protein sequence ID" value="KAH0538584.1"/>
    <property type="molecule type" value="Genomic_DNA"/>
</dbReference>
<reference evidence="1" key="1">
    <citation type="submission" date="2021-03" db="EMBL/GenBank/DDBJ databases">
        <title>Comparative genomics and phylogenomic investigation of the class Geoglossomycetes provide insights into ecological specialization and systematics.</title>
        <authorList>
            <person name="Melie T."/>
            <person name="Pirro S."/>
            <person name="Miller A.N."/>
            <person name="Quandt A."/>
        </authorList>
    </citation>
    <scope>NUCLEOTIDE SEQUENCE</scope>
    <source>
        <strain evidence="1">GBOQ0MN5Z8</strain>
    </source>
</reference>
<dbReference type="CDD" id="cd02440">
    <property type="entry name" value="AdoMet_MTases"/>
    <property type="match status" value="1"/>
</dbReference>
<dbReference type="Proteomes" id="UP000698800">
    <property type="component" value="Unassembled WGS sequence"/>
</dbReference>
<evidence type="ECO:0008006" key="3">
    <source>
        <dbReference type="Google" id="ProtNLM"/>
    </source>
</evidence>
<keyword evidence="2" id="KW-1185">Reference proteome</keyword>
<gene>
    <name evidence="1" type="ORF">FGG08_004834</name>
</gene>
<accession>A0A9P8I8F2</accession>
<dbReference type="GO" id="GO:0008168">
    <property type="term" value="F:methyltransferase activity"/>
    <property type="evidence" value="ECO:0007669"/>
    <property type="project" value="TreeGrafter"/>
</dbReference>
<dbReference type="Gene3D" id="3.40.50.150">
    <property type="entry name" value="Vaccinia Virus protein VP39"/>
    <property type="match status" value="1"/>
</dbReference>
<comment type="caution">
    <text evidence="1">The sequence shown here is derived from an EMBL/GenBank/DDBJ whole genome shotgun (WGS) entry which is preliminary data.</text>
</comment>
<evidence type="ECO:0000313" key="2">
    <source>
        <dbReference type="Proteomes" id="UP000698800"/>
    </source>
</evidence>
<dbReference type="Pfam" id="PF13489">
    <property type="entry name" value="Methyltransf_23"/>
    <property type="match status" value="1"/>
</dbReference>
<organism evidence="1 2">
    <name type="scientific">Glutinoglossum americanum</name>
    <dbReference type="NCBI Taxonomy" id="1670608"/>
    <lineage>
        <taxon>Eukaryota</taxon>
        <taxon>Fungi</taxon>
        <taxon>Dikarya</taxon>
        <taxon>Ascomycota</taxon>
        <taxon>Pezizomycotina</taxon>
        <taxon>Geoglossomycetes</taxon>
        <taxon>Geoglossales</taxon>
        <taxon>Geoglossaceae</taxon>
        <taxon>Glutinoglossum</taxon>
    </lineage>
</organism>
<dbReference type="SUPFAM" id="SSF53335">
    <property type="entry name" value="S-adenosyl-L-methionine-dependent methyltransferases"/>
    <property type="match status" value="1"/>
</dbReference>
<proteinExistence type="predicted"/>
<dbReference type="AlphaFoldDB" id="A0A9P8I8F2"/>
<dbReference type="OrthoDB" id="2013972at2759"/>
<evidence type="ECO:0000313" key="1">
    <source>
        <dbReference type="EMBL" id="KAH0538584.1"/>
    </source>
</evidence>
<protein>
    <recommendedName>
        <fullName evidence="3">S-adenosyl-L-methionine-dependent methyltransferase</fullName>
    </recommendedName>
</protein>
<sequence length="254" mass="29168">MFLLLLENKLFLSPVGPNPQKVLDVGTGTGIWAIDFADQFPNATVIGTDLSPTQPSWVPPNCKFEIDDASIEWMYPKESFDFIHVRSLLGSIRDWPAFYQEAYKRHLKPGGWFEQLEMSVTIQSDDDTISEDHVFSRWGRIFVAIGEKLGKTFRILDLSRGYVTNAGFVDVVEERFKMPIGPWSSDPKYREIGRWNQLHCEEGIEGWAMALLTRVEGWSYLEVQVLLAEMRTALRDRKMHSYITVSVVYGKKPL</sequence>
<dbReference type="InterPro" id="IPR029063">
    <property type="entry name" value="SAM-dependent_MTases_sf"/>
</dbReference>
<name>A0A9P8I8F2_9PEZI</name>